<keyword evidence="7" id="KW-0915">Sodium</keyword>
<keyword evidence="3" id="KW-0813">Transport</keyword>
<dbReference type="EMBL" id="JABFRW010000013">
    <property type="protein sequence ID" value="NOT32791.1"/>
    <property type="molecule type" value="Genomic_DNA"/>
</dbReference>
<dbReference type="InterPro" id="IPR038377">
    <property type="entry name" value="Na/Glc_symporter_sf"/>
</dbReference>
<comment type="subcellular location">
    <subcellularLocation>
        <location evidence="1">Cell membrane</location>
        <topology evidence="1">Multi-pass membrane protein</topology>
    </subcellularLocation>
</comment>
<evidence type="ECO:0000313" key="13">
    <source>
        <dbReference type="EMBL" id="NOT32791.1"/>
    </source>
</evidence>
<evidence type="ECO:0000256" key="9">
    <source>
        <dbReference type="ARBA" id="ARBA00023136"/>
    </source>
</evidence>
<evidence type="ECO:0000256" key="11">
    <source>
        <dbReference type="RuleBase" id="RU362091"/>
    </source>
</evidence>
<evidence type="ECO:0000256" key="8">
    <source>
        <dbReference type="ARBA" id="ARBA00023065"/>
    </source>
</evidence>
<feature type="transmembrane region" description="Helical" evidence="12">
    <location>
        <begin position="178"/>
        <end position="199"/>
    </location>
</feature>
<feature type="transmembrane region" description="Helical" evidence="12">
    <location>
        <begin position="42"/>
        <end position="62"/>
    </location>
</feature>
<organism evidence="13 14">
    <name type="scientific">Eiseniibacteriota bacterium</name>
    <dbReference type="NCBI Taxonomy" id="2212470"/>
    <lineage>
        <taxon>Bacteria</taxon>
        <taxon>Candidatus Eiseniibacteriota</taxon>
    </lineage>
</organism>
<feature type="transmembrane region" description="Helical" evidence="12">
    <location>
        <begin position="477"/>
        <end position="494"/>
    </location>
</feature>
<dbReference type="Gene3D" id="1.20.1730.10">
    <property type="entry name" value="Sodium/glucose cotransporter"/>
    <property type="match status" value="1"/>
</dbReference>
<evidence type="ECO:0000256" key="6">
    <source>
        <dbReference type="ARBA" id="ARBA00022989"/>
    </source>
</evidence>
<sequence length="589" mass="63086">MSTVDWVVLFGTLAFFVGYGVWRGRGERNLSDFLLAGRSMPWGMVALSVMATQASAVTFLATPGQGFTDGLRFVQFYFGLPLAMIVICVLAIPIYHRLKVFTAYEYLEQRFDGKTRSLAAALFLIQRGLAAGITIYAPSLVLSVVLGWELRTTCALIGGLVVIYTVTGGSKAVSHTQALQFSIILGTMTVAFVLIARALPSGVSLGDAASLAGVLGRLNALETRFDPNDRYNLWSGLLGGFFLQLSYFGTDQSQVGRYLTGASVTQSRLGLLFNGLMKIPMQFAILSLGVLIFAFYLFAPPPLHFDPVGRARIANGPTAPAYEALEVRHRESWQARRASAEAVLAARHAGDASAVARSQVELRDRQAALTEVQKDKVALIKSHDPRAATSDTNYVFLTFVLANLPVGLIGLVFAAVFAASMNSTAAELSALTSTTVVDVLKRITGRARRTGAAVVEGITSSGSAATGALEAGRRDVWTARAVTVGWALFAVGFADAASRLGSLIEAVNILGSLFYGTILGIFMTAFLLRSVRGTAVFVAALIAEAMILACFRFTAISFLWYNLIGCVAVMIVAWLIQRLLDARAPRATA</sequence>
<keyword evidence="8" id="KW-0406">Ion transport</keyword>
<dbReference type="PROSITE" id="PS50283">
    <property type="entry name" value="NA_SOLUT_SYMP_3"/>
    <property type="match status" value="1"/>
</dbReference>
<evidence type="ECO:0000256" key="7">
    <source>
        <dbReference type="ARBA" id="ARBA00023053"/>
    </source>
</evidence>
<feature type="transmembrane region" description="Helical" evidence="12">
    <location>
        <begin position="535"/>
        <end position="554"/>
    </location>
</feature>
<feature type="transmembrane region" description="Helical" evidence="12">
    <location>
        <begin position="560"/>
        <end position="576"/>
    </location>
</feature>
<keyword evidence="9 12" id="KW-0472">Membrane</keyword>
<dbReference type="Pfam" id="PF00474">
    <property type="entry name" value="SSF"/>
    <property type="match status" value="1"/>
</dbReference>
<dbReference type="GO" id="GO:0005886">
    <property type="term" value="C:plasma membrane"/>
    <property type="evidence" value="ECO:0007669"/>
    <property type="project" value="UniProtKB-SubCell"/>
</dbReference>
<dbReference type="InterPro" id="IPR001734">
    <property type="entry name" value="Na/solute_symporter"/>
</dbReference>
<feature type="transmembrane region" description="Helical" evidence="12">
    <location>
        <begin position="271"/>
        <end position="298"/>
    </location>
</feature>
<evidence type="ECO:0000256" key="3">
    <source>
        <dbReference type="ARBA" id="ARBA00022448"/>
    </source>
</evidence>
<dbReference type="CDD" id="cd11494">
    <property type="entry name" value="SLC5sbd_NIS-like_u2"/>
    <property type="match status" value="1"/>
</dbReference>
<feature type="transmembrane region" description="Helical" evidence="12">
    <location>
        <begin position="394"/>
        <end position="419"/>
    </location>
</feature>
<proteinExistence type="inferred from homology"/>
<evidence type="ECO:0000256" key="5">
    <source>
        <dbReference type="ARBA" id="ARBA00022692"/>
    </source>
</evidence>
<evidence type="ECO:0000256" key="4">
    <source>
        <dbReference type="ARBA" id="ARBA00022475"/>
    </source>
</evidence>
<feature type="non-terminal residue" evidence="13">
    <location>
        <position position="589"/>
    </location>
</feature>
<protein>
    <submittedName>
        <fullName evidence="13">Sodium:solute symporter</fullName>
    </submittedName>
</protein>
<evidence type="ECO:0000256" key="10">
    <source>
        <dbReference type="ARBA" id="ARBA00023201"/>
    </source>
</evidence>
<reference evidence="13 14" key="1">
    <citation type="submission" date="2020-04" db="EMBL/GenBank/DDBJ databases">
        <title>Metagenomic profiling of ammonia- and methane-oxidizing microorganisms in a Dutch drinking water treatment plant.</title>
        <authorList>
            <person name="Poghosyan L."/>
            <person name="Leucker S."/>
        </authorList>
    </citation>
    <scope>NUCLEOTIDE SEQUENCE [LARGE SCALE GENOMIC DNA]</scope>
    <source>
        <strain evidence="13">S-RSF-IL-03</strain>
    </source>
</reference>
<keyword evidence="10" id="KW-0739">Sodium transport</keyword>
<dbReference type="Proteomes" id="UP000580839">
    <property type="component" value="Unassembled WGS sequence"/>
</dbReference>
<keyword evidence="5 12" id="KW-0812">Transmembrane</keyword>
<comment type="similarity">
    <text evidence="2 11">Belongs to the sodium:solute symporter (SSF) (TC 2.A.21) family.</text>
</comment>
<gene>
    <name evidence="13" type="ORF">HOP12_01340</name>
</gene>
<dbReference type="PANTHER" id="PTHR42985">
    <property type="entry name" value="SODIUM-COUPLED MONOCARBOXYLATE TRANSPORTER"/>
    <property type="match status" value="1"/>
</dbReference>
<keyword evidence="6 12" id="KW-1133">Transmembrane helix</keyword>
<feature type="transmembrane region" description="Helical" evidence="12">
    <location>
        <begin position="148"/>
        <end position="166"/>
    </location>
</feature>
<evidence type="ECO:0000256" key="1">
    <source>
        <dbReference type="ARBA" id="ARBA00004651"/>
    </source>
</evidence>
<evidence type="ECO:0000313" key="14">
    <source>
        <dbReference type="Proteomes" id="UP000580839"/>
    </source>
</evidence>
<evidence type="ECO:0000256" key="2">
    <source>
        <dbReference type="ARBA" id="ARBA00006434"/>
    </source>
</evidence>
<dbReference type="PANTHER" id="PTHR42985:SF40">
    <property type="entry name" value="LD47995P-RELATED"/>
    <property type="match status" value="1"/>
</dbReference>
<keyword evidence="4" id="KW-1003">Cell membrane</keyword>
<comment type="caution">
    <text evidence="13">The sequence shown here is derived from an EMBL/GenBank/DDBJ whole genome shotgun (WGS) entry which is preliminary data.</text>
</comment>
<feature type="transmembrane region" description="Helical" evidence="12">
    <location>
        <begin position="117"/>
        <end position="136"/>
    </location>
</feature>
<feature type="transmembrane region" description="Helical" evidence="12">
    <location>
        <begin position="74"/>
        <end position="96"/>
    </location>
</feature>
<dbReference type="AlphaFoldDB" id="A0A849SE77"/>
<feature type="transmembrane region" description="Helical" evidence="12">
    <location>
        <begin position="506"/>
        <end position="528"/>
    </location>
</feature>
<dbReference type="GO" id="GO:0006814">
    <property type="term" value="P:sodium ion transport"/>
    <property type="evidence" value="ECO:0007669"/>
    <property type="project" value="UniProtKB-KW"/>
</dbReference>
<evidence type="ECO:0000256" key="12">
    <source>
        <dbReference type="SAM" id="Phobius"/>
    </source>
</evidence>
<dbReference type="GO" id="GO:0015293">
    <property type="term" value="F:symporter activity"/>
    <property type="evidence" value="ECO:0007669"/>
    <property type="project" value="TreeGrafter"/>
</dbReference>
<accession>A0A849SE77</accession>
<dbReference type="InterPro" id="IPR051163">
    <property type="entry name" value="Sodium:Solute_Symporter_SSF"/>
</dbReference>
<feature type="transmembrane region" description="Helical" evidence="12">
    <location>
        <begin position="6"/>
        <end position="22"/>
    </location>
</feature>
<name>A0A849SE77_UNCEI</name>